<proteinExistence type="predicted"/>
<dbReference type="EMBL" id="AP028679">
    <property type="protein sequence ID" value="BEQ12938.1"/>
    <property type="molecule type" value="Genomic_DNA"/>
</dbReference>
<keyword evidence="2" id="KW-1185">Reference proteome</keyword>
<gene>
    <name evidence="1" type="ORF">FAK_00040</name>
</gene>
<accession>A0AAU9E6X4</accession>
<evidence type="ECO:0000313" key="2">
    <source>
        <dbReference type="Proteomes" id="UP001366166"/>
    </source>
</evidence>
<protein>
    <submittedName>
        <fullName evidence="1">Uncharacterized protein</fullName>
    </submittedName>
</protein>
<organism evidence="1 2">
    <name type="scientific">Desulfoferula mesophila</name>
    <dbReference type="NCBI Taxonomy" id="3058419"/>
    <lineage>
        <taxon>Bacteria</taxon>
        <taxon>Pseudomonadati</taxon>
        <taxon>Thermodesulfobacteriota</taxon>
        <taxon>Desulfarculia</taxon>
        <taxon>Desulfarculales</taxon>
        <taxon>Desulfarculaceae</taxon>
        <taxon>Desulfoferula</taxon>
    </lineage>
</organism>
<sequence length="77" mass="8834">MDNQCKLCGHRISADNALRTGAVSWRDYDTRFALDPTLCWCRNQGKWIKNGDSCPSWVSYHKRKKANESHEPSASFS</sequence>
<evidence type="ECO:0000313" key="1">
    <source>
        <dbReference type="EMBL" id="BEQ12938.1"/>
    </source>
</evidence>
<dbReference type="KEGG" id="dmp:FAK_00040"/>
<reference evidence="2" key="1">
    <citation type="journal article" date="2023" name="Arch. Microbiol.">
        <title>Desulfoferula mesophilus gen. nov. sp. nov., a mesophilic sulfate-reducing bacterium isolated from a brackish lake sediment.</title>
        <authorList>
            <person name="Watanabe T."/>
            <person name="Yabe T."/>
            <person name="Tsuji J.M."/>
            <person name="Fukui M."/>
        </authorList>
    </citation>
    <scope>NUCLEOTIDE SEQUENCE [LARGE SCALE GENOMIC DNA]</scope>
    <source>
        <strain evidence="2">12FAK</strain>
    </source>
</reference>
<name>A0AAU9E6X4_9BACT</name>
<dbReference type="AlphaFoldDB" id="A0AAU9E6X4"/>
<dbReference type="Proteomes" id="UP001366166">
    <property type="component" value="Chromosome"/>
</dbReference>